<dbReference type="AlphaFoldDB" id="A0A2N0NBI0"/>
<reference evidence="1 2" key="1">
    <citation type="submission" date="2016-04" db="EMBL/GenBank/DDBJ databases">
        <title>Genome analyses suggest a sexual origin of heterokaryosis in a supposedly ancient asexual fungus.</title>
        <authorList>
            <person name="Ropars J."/>
            <person name="Sedzielewska K."/>
            <person name="Noel J."/>
            <person name="Charron P."/>
            <person name="Farinelli L."/>
            <person name="Marton T."/>
            <person name="Kruger M."/>
            <person name="Pelin A."/>
            <person name="Brachmann A."/>
            <person name="Corradi N."/>
        </authorList>
    </citation>
    <scope>NUCLEOTIDE SEQUENCE [LARGE SCALE GENOMIC DNA]</scope>
    <source>
        <strain evidence="1 2">A5</strain>
    </source>
</reference>
<sequence length="78" mass="9475">MLWMHRLTRLSRFNFIFTLSSVPDFVIDWDLTWFLLNSEPQHDASFTRAHASSHRTFKFKLFLEDLPTLEHLKRIRPD</sequence>
<dbReference type="Proteomes" id="UP000232722">
    <property type="component" value="Unassembled WGS sequence"/>
</dbReference>
<name>A0A2N0NBI0_9GLOM</name>
<protein>
    <submittedName>
        <fullName evidence="1">Uncharacterized protein</fullName>
    </submittedName>
</protein>
<comment type="caution">
    <text evidence="1">The sequence shown here is derived from an EMBL/GenBank/DDBJ whole genome shotgun (WGS) entry which is preliminary data.</text>
</comment>
<gene>
    <name evidence="1" type="ORF">RhiirA5_447129</name>
</gene>
<evidence type="ECO:0000313" key="1">
    <source>
        <dbReference type="EMBL" id="PKB91879.1"/>
    </source>
</evidence>
<organism evidence="1 2">
    <name type="scientific">Rhizophagus irregularis</name>
    <dbReference type="NCBI Taxonomy" id="588596"/>
    <lineage>
        <taxon>Eukaryota</taxon>
        <taxon>Fungi</taxon>
        <taxon>Fungi incertae sedis</taxon>
        <taxon>Mucoromycota</taxon>
        <taxon>Glomeromycotina</taxon>
        <taxon>Glomeromycetes</taxon>
        <taxon>Glomerales</taxon>
        <taxon>Glomeraceae</taxon>
        <taxon>Rhizophagus</taxon>
    </lineage>
</organism>
<evidence type="ECO:0000313" key="2">
    <source>
        <dbReference type="Proteomes" id="UP000232722"/>
    </source>
</evidence>
<reference evidence="1 2" key="2">
    <citation type="submission" date="2017-09" db="EMBL/GenBank/DDBJ databases">
        <title>Extensive intraspecific genome diversity in a model arbuscular mycorrhizal fungus.</title>
        <authorList>
            <person name="Chen E.C."/>
            <person name="Morin E."/>
            <person name="Beaudet D."/>
            <person name="Noel J."/>
            <person name="Ndikumana S."/>
            <person name="Charron P."/>
            <person name="St-Onge C."/>
            <person name="Giorgi J."/>
            <person name="Grigoriev I.V."/>
            <person name="Roux C."/>
            <person name="Martin F.M."/>
            <person name="Corradi N."/>
        </authorList>
    </citation>
    <scope>NUCLEOTIDE SEQUENCE [LARGE SCALE GENOMIC DNA]</scope>
    <source>
        <strain evidence="1 2">A5</strain>
    </source>
</reference>
<proteinExistence type="predicted"/>
<dbReference type="EMBL" id="LLXJ01013377">
    <property type="protein sequence ID" value="PKB91879.1"/>
    <property type="molecule type" value="Genomic_DNA"/>
</dbReference>
<accession>A0A2N0NBI0</accession>
<feature type="non-terminal residue" evidence="1">
    <location>
        <position position="78"/>
    </location>
</feature>